<evidence type="ECO:0000256" key="1">
    <source>
        <dbReference type="ARBA" id="ARBA00004651"/>
    </source>
</evidence>
<keyword evidence="4 6" id="KW-1133">Transmembrane helix</keyword>
<evidence type="ECO:0000313" key="8">
    <source>
        <dbReference type="Proteomes" id="UP000013270"/>
    </source>
</evidence>
<dbReference type="InterPro" id="IPR050189">
    <property type="entry name" value="MFS_Efflux_Transporters"/>
</dbReference>
<dbReference type="HOGENOM" id="CLU_121463_0_0_6"/>
<dbReference type="AlphaFoldDB" id="N8YND4"/>
<evidence type="ECO:0000256" key="6">
    <source>
        <dbReference type="SAM" id="Phobius"/>
    </source>
</evidence>
<feature type="transmembrane region" description="Helical" evidence="6">
    <location>
        <begin position="108"/>
        <end position="127"/>
    </location>
</feature>
<evidence type="ECO:0000256" key="3">
    <source>
        <dbReference type="ARBA" id="ARBA00022692"/>
    </source>
</evidence>
<name>N8YND4_ACIBZ</name>
<dbReference type="Pfam" id="PF07690">
    <property type="entry name" value="MFS_1"/>
    <property type="match status" value="1"/>
</dbReference>
<feature type="transmembrane region" description="Helical" evidence="6">
    <location>
        <begin position="79"/>
        <end position="102"/>
    </location>
</feature>
<dbReference type="PATRIC" id="fig|1217651.3.peg.3312"/>
<evidence type="ECO:0000256" key="4">
    <source>
        <dbReference type="ARBA" id="ARBA00022989"/>
    </source>
</evidence>
<sequence length="140" mass="14973">MGLWVCGFVGLWVDRYLRILTLINLVVFALSCVLLIFIHNDLIVLACIAIWGMTFGGAPTLLQTALADAAQEDADVAQSMLVTVFNLAVAGGGLMGGIILNHTGASTFPYYMLSLIIGALLIVGLSHKHAFKKGQRKQLG</sequence>
<evidence type="ECO:0000256" key="5">
    <source>
        <dbReference type="ARBA" id="ARBA00023136"/>
    </source>
</evidence>
<dbReference type="EMBL" id="APPK01000046">
    <property type="protein sequence ID" value="ENV20770.1"/>
    <property type="molecule type" value="Genomic_DNA"/>
</dbReference>
<dbReference type="Proteomes" id="UP000013270">
    <property type="component" value="Unassembled WGS sequence"/>
</dbReference>
<dbReference type="GO" id="GO:0022857">
    <property type="term" value="F:transmembrane transporter activity"/>
    <property type="evidence" value="ECO:0007669"/>
    <property type="project" value="InterPro"/>
</dbReference>
<proteinExistence type="predicted"/>
<keyword evidence="2" id="KW-1003">Cell membrane</keyword>
<protein>
    <recommendedName>
        <fullName evidence="9">Major facilitator superfamily (MFS) profile domain-containing protein</fullName>
    </recommendedName>
</protein>
<dbReference type="PANTHER" id="PTHR43124">
    <property type="entry name" value="PURINE EFFLUX PUMP PBUE"/>
    <property type="match status" value="1"/>
</dbReference>
<keyword evidence="3 6" id="KW-0812">Transmembrane</keyword>
<evidence type="ECO:0000313" key="7">
    <source>
        <dbReference type="EMBL" id="ENV20770.1"/>
    </source>
</evidence>
<feature type="transmembrane region" description="Helical" evidence="6">
    <location>
        <begin position="16"/>
        <end position="37"/>
    </location>
</feature>
<dbReference type="InterPro" id="IPR036259">
    <property type="entry name" value="MFS_trans_sf"/>
</dbReference>
<organism evidence="7 8">
    <name type="scientific">Acinetobacter bereziniae NIPH 3</name>
    <dbReference type="NCBI Taxonomy" id="1217651"/>
    <lineage>
        <taxon>Bacteria</taxon>
        <taxon>Pseudomonadati</taxon>
        <taxon>Pseudomonadota</taxon>
        <taxon>Gammaproteobacteria</taxon>
        <taxon>Moraxellales</taxon>
        <taxon>Moraxellaceae</taxon>
        <taxon>Acinetobacter</taxon>
    </lineage>
</organism>
<reference evidence="7 8" key="1">
    <citation type="submission" date="2013-02" db="EMBL/GenBank/DDBJ databases">
        <title>The Genome Sequence of Acinetobacter bereziniae NIPH 3.</title>
        <authorList>
            <consortium name="The Broad Institute Genome Sequencing Platform"/>
            <consortium name="The Broad Institute Genome Sequencing Center for Infectious Disease"/>
            <person name="Cerqueira G."/>
            <person name="Feldgarden M."/>
            <person name="Courvalin P."/>
            <person name="Perichon B."/>
            <person name="Grillot-Courvalin C."/>
            <person name="Clermont D."/>
            <person name="Rocha E."/>
            <person name="Yoon E.-J."/>
            <person name="Nemec A."/>
            <person name="Walker B."/>
            <person name="Young S.K."/>
            <person name="Zeng Q."/>
            <person name="Gargeya S."/>
            <person name="Fitzgerald M."/>
            <person name="Haas B."/>
            <person name="Abouelleil A."/>
            <person name="Alvarado L."/>
            <person name="Arachchi H.M."/>
            <person name="Berlin A.M."/>
            <person name="Chapman S.B."/>
            <person name="Dewar J."/>
            <person name="Goldberg J."/>
            <person name="Griggs A."/>
            <person name="Gujja S."/>
            <person name="Hansen M."/>
            <person name="Howarth C."/>
            <person name="Imamovic A."/>
            <person name="Larimer J."/>
            <person name="McCowan C."/>
            <person name="Murphy C."/>
            <person name="Neiman D."/>
            <person name="Pearson M."/>
            <person name="Priest M."/>
            <person name="Roberts A."/>
            <person name="Saif S."/>
            <person name="Shea T."/>
            <person name="Sisk P."/>
            <person name="Sykes S."/>
            <person name="Wortman J."/>
            <person name="Nusbaum C."/>
            <person name="Birren B."/>
        </authorList>
    </citation>
    <scope>NUCLEOTIDE SEQUENCE [LARGE SCALE GENOMIC DNA]</scope>
    <source>
        <strain evidence="7 8">NIPH 3</strain>
    </source>
</reference>
<gene>
    <name evidence="7" type="ORF">F963_03352</name>
</gene>
<accession>N8YND4</accession>
<feature type="transmembrane region" description="Helical" evidence="6">
    <location>
        <begin position="43"/>
        <end position="67"/>
    </location>
</feature>
<dbReference type="Gene3D" id="1.20.1250.20">
    <property type="entry name" value="MFS general substrate transporter like domains"/>
    <property type="match status" value="1"/>
</dbReference>
<dbReference type="InterPro" id="IPR011701">
    <property type="entry name" value="MFS"/>
</dbReference>
<evidence type="ECO:0000256" key="2">
    <source>
        <dbReference type="ARBA" id="ARBA00022475"/>
    </source>
</evidence>
<dbReference type="GO" id="GO:0005886">
    <property type="term" value="C:plasma membrane"/>
    <property type="evidence" value="ECO:0007669"/>
    <property type="project" value="UniProtKB-SubCell"/>
</dbReference>
<dbReference type="SUPFAM" id="SSF103473">
    <property type="entry name" value="MFS general substrate transporter"/>
    <property type="match status" value="1"/>
</dbReference>
<comment type="subcellular location">
    <subcellularLocation>
        <location evidence="1">Cell membrane</location>
        <topology evidence="1">Multi-pass membrane protein</topology>
    </subcellularLocation>
</comment>
<evidence type="ECO:0008006" key="9">
    <source>
        <dbReference type="Google" id="ProtNLM"/>
    </source>
</evidence>
<comment type="caution">
    <text evidence="7">The sequence shown here is derived from an EMBL/GenBank/DDBJ whole genome shotgun (WGS) entry which is preliminary data.</text>
</comment>
<keyword evidence="5 6" id="KW-0472">Membrane</keyword>
<dbReference type="PANTHER" id="PTHR43124:SF3">
    <property type="entry name" value="CHLORAMPHENICOL EFFLUX PUMP RV0191"/>
    <property type="match status" value="1"/>
</dbReference>